<name>L1KMP9_9ACTN</name>
<dbReference type="Pfam" id="PF13443">
    <property type="entry name" value="HTH_26"/>
    <property type="match status" value="1"/>
</dbReference>
<protein>
    <recommendedName>
        <fullName evidence="7">HTH cro/C1-type domain-containing protein</fullName>
    </recommendedName>
</protein>
<feature type="domain" description="HTH cro/C1-type" evidence="3">
    <location>
        <begin position="14"/>
        <end position="62"/>
    </location>
</feature>
<dbReference type="GO" id="GO:0016887">
    <property type="term" value="F:ATP hydrolysis activity"/>
    <property type="evidence" value="ECO:0007669"/>
    <property type="project" value="InterPro"/>
</dbReference>
<evidence type="ECO:0008006" key="7">
    <source>
        <dbReference type="Google" id="ProtNLM"/>
    </source>
</evidence>
<evidence type="ECO:0000313" key="6">
    <source>
        <dbReference type="Proteomes" id="UP000010411"/>
    </source>
</evidence>
<dbReference type="AlphaFoldDB" id="L1KMP9"/>
<keyword evidence="6" id="KW-1185">Reference proteome</keyword>
<reference evidence="5 6" key="1">
    <citation type="submission" date="2012-11" db="EMBL/GenBank/DDBJ databases">
        <authorList>
            <person name="Huguet-Tapia J.C."/>
            <person name="Durkin A.S."/>
            <person name="Pettis G.S."/>
            <person name="Badger J.H."/>
        </authorList>
    </citation>
    <scope>NUCLEOTIDE SEQUENCE [LARGE SCALE GENOMIC DNA]</scope>
    <source>
        <strain evidence="5 6">91-03</strain>
    </source>
</reference>
<dbReference type="PATRIC" id="fig|698759.3.peg.7438"/>
<evidence type="ECO:0000259" key="4">
    <source>
        <dbReference type="Pfam" id="PF22738"/>
    </source>
</evidence>
<evidence type="ECO:0000259" key="2">
    <source>
        <dbReference type="Pfam" id="PF13401"/>
    </source>
</evidence>
<dbReference type="InterPro" id="IPR054567">
    <property type="entry name" value="NNH7"/>
</dbReference>
<dbReference type="InterPro" id="IPR001387">
    <property type="entry name" value="Cro/C1-type_HTH"/>
</dbReference>
<sequence length="1249" mass="138353">MSTSALMAAFWRPLRKMIKDRGVSRAKLRRQLCLSESALSELLNGKRATAPSWDVVTTILRACGEMEDSAFIHWRKTLTNLETELDVVAARQQSERPQALAEPAESAESAESADCSVCTDEYEDERFRSYIRELSSDGWRIRSFSAAARVLAGRRPVLRRDAEKLVENELESREELEVLRDSFDGIARRMLAGLGAGVRRACHVHRVGLLRAAHTILLLEGGVRSPALDSVWADDPAPDGVDVEGLFGTVLGDGTLASGALPITDVPYIDHRARLLAHYTEFAEQWAKAETRPVAEEATAVYEARLAELAADCPELFVWASMLDGPKAVRALDACPTGEARDRLESLYREVHARNGGLDGLEILLRALSRKTTPGVWPARLSEIYRYELNCPISPIGETGDDEPTPHIPRLAKGYVNPAFRTAVHSPGGMPHVDAWWSTRPLSEEIQGFLAAHLTGFPTVRPLIVLGDPGAGKSLLTRLLAARLPPEDYLPIRIELRNVSADVDILEQIRQALRHATLMDVTWATVTELSDGVLPVLIFDGFDELLQASGADHWRYLQDIADFQQASARSGLPVAAIVTSRTVVADQAKFPDNSVIIRLEPFDASRIARWTDTWNSANAGYFRRNALPPLRRDLGALYPDLAAQPLLLLMLALYFGVEQGTGPIQVDPASMSRVDLYERLLRLFVRRQIIKLEPRLRPEALEERIENELDLLSVIAAAMFNRGRQGVSAEEADNDLRFLRAPDNRAACPEAGLVFGRFFFIHEARATSKRGTARRWYEFLHATFGEHLVARKIARTLAHCPDHGPHDGLLFDLLSHSLLTDRAQIIDNLRDFLPTWEAVRPLFPTALDERSAESRTGYTARPARVTHRHACYSANLLLLALARGQVVNFSELTDDTADPVAQWSEHALLWKSQLPPDSWDAFTRAVGSVPQRAIVGKAEGRRDIALCLNRHELPETASRAAWVLDPPGGETTPEGEEPLSTGDRWHETLRRSRLLYDRDVELVLEPALPVFEELNDLTSAYTVDPFGQGASVAHALVALLLCEPAPARDLTTRYEACLRALDTSVGPWAKERLVALVSHRLAGESDRLPANFVSDAVWTLANEWTSTRPISNKDERTPLHLLSVACRLLARAPDEQLAVTAARLLALEPASVVSHLAIGSGSDAHVPDTMSTGRVLALLFRLIETIAEPGTRALSGLRLLKLAVALDQREWCDEHGTRVLDMLDTTVLEGLLPSEEEYVRGRWGGTFDE</sequence>
<feature type="region of interest" description="Disordered" evidence="1">
    <location>
        <begin position="93"/>
        <end position="112"/>
    </location>
</feature>
<accession>L1KMP9</accession>
<dbReference type="RefSeq" id="WP_009331535.1">
    <property type="nucleotide sequence ID" value="NZ_AEJC01000556.1"/>
</dbReference>
<dbReference type="InterPro" id="IPR049945">
    <property type="entry name" value="AAA_22"/>
</dbReference>
<dbReference type="EMBL" id="AEJC01000556">
    <property type="protein sequence ID" value="EKX61867.1"/>
    <property type="molecule type" value="Genomic_DNA"/>
</dbReference>
<feature type="region of interest" description="Disordered" evidence="1">
    <location>
        <begin position="963"/>
        <end position="982"/>
    </location>
</feature>
<feature type="compositionally biased region" description="Low complexity" evidence="1">
    <location>
        <begin position="99"/>
        <end position="112"/>
    </location>
</feature>
<organism evidence="5 6">
    <name type="scientific">Streptomyces ipomoeae 91-03</name>
    <dbReference type="NCBI Taxonomy" id="698759"/>
    <lineage>
        <taxon>Bacteria</taxon>
        <taxon>Bacillati</taxon>
        <taxon>Actinomycetota</taxon>
        <taxon>Actinomycetes</taxon>
        <taxon>Kitasatosporales</taxon>
        <taxon>Streptomycetaceae</taxon>
        <taxon>Streptomyces</taxon>
    </lineage>
</organism>
<evidence type="ECO:0000259" key="3">
    <source>
        <dbReference type="Pfam" id="PF13443"/>
    </source>
</evidence>
<feature type="domain" description="ORC1/DEAH AAA+ ATPase" evidence="2">
    <location>
        <begin position="462"/>
        <end position="574"/>
    </location>
</feature>
<evidence type="ECO:0000256" key="1">
    <source>
        <dbReference type="SAM" id="MobiDB-lite"/>
    </source>
</evidence>
<dbReference type="InterPro" id="IPR027417">
    <property type="entry name" value="P-loop_NTPase"/>
</dbReference>
<evidence type="ECO:0000313" key="5">
    <source>
        <dbReference type="EMBL" id="EKX61867.1"/>
    </source>
</evidence>
<dbReference type="Proteomes" id="UP000010411">
    <property type="component" value="Unassembled WGS sequence"/>
</dbReference>
<dbReference type="CDD" id="cd00093">
    <property type="entry name" value="HTH_XRE"/>
    <property type="match status" value="1"/>
</dbReference>
<comment type="caution">
    <text evidence="5">The sequence shown here is derived from an EMBL/GenBank/DDBJ whole genome shotgun (WGS) entry which is preliminary data.</text>
</comment>
<dbReference type="SUPFAM" id="SSF52540">
    <property type="entry name" value="P-loop containing nucleoside triphosphate hydrolases"/>
    <property type="match status" value="1"/>
</dbReference>
<dbReference type="Pfam" id="PF13401">
    <property type="entry name" value="AAA_22"/>
    <property type="match status" value="1"/>
</dbReference>
<dbReference type="Gene3D" id="3.40.50.300">
    <property type="entry name" value="P-loop containing nucleotide triphosphate hydrolases"/>
    <property type="match status" value="1"/>
</dbReference>
<feature type="domain" description="NACHT N-terminal Helical" evidence="4">
    <location>
        <begin position="142"/>
        <end position="323"/>
    </location>
</feature>
<dbReference type="OrthoDB" id="419933at2"/>
<proteinExistence type="predicted"/>
<dbReference type="Pfam" id="PF22738">
    <property type="entry name" value="NNH7"/>
    <property type="match status" value="1"/>
</dbReference>
<gene>
    <name evidence="5" type="ORF">STRIP9103_01724</name>
</gene>